<comment type="caution">
    <text evidence="2">The sequence shown here is derived from an EMBL/GenBank/DDBJ whole genome shotgun (WGS) entry which is preliminary data.</text>
</comment>
<evidence type="ECO:0000313" key="3">
    <source>
        <dbReference type="Proteomes" id="UP001390339"/>
    </source>
</evidence>
<protein>
    <submittedName>
        <fullName evidence="2">Uncharacterized protein</fullName>
    </submittedName>
</protein>
<gene>
    <name evidence="2" type="ORF">PGQ11_004393</name>
</gene>
<accession>A0ABR2J7V7</accession>
<name>A0ABR2J7V7_9PEZI</name>
<dbReference type="EMBL" id="JAPCWZ010000003">
    <property type="protein sequence ID" value="KAK8873879.1"/>
    <property type="molecule type" value="Genomic_DNA"/>
</dbReference>
<dbReference type="Proteomes" id="UP001390339">
    <property type="component" value="Unassembled WGS sequence"/>
</dbReference>
<keyword evidence="3" id="KW-1185">Reference proteome</keyword>
<evidence type="ECO:0000256" key="1">
    <source>
        <dbReference type="SAM" id="MobiDB-lite"/>
    </source>
</evidence>
<feature type="region of interest" description="Disordered" evidence="1">
    <location>
        <begin position="44"/>
        <end position="86"/>
    </location>
</feature>
<reference evidence="2 3" key="1">
    <citation type="journal article" date="2024" name="IMA Fungus">
        <title>Apiospora arundinis, a panoply of carbohydrate-active enzymes and secondary metabolites.</title>
        <authorList>
            <person name="Sorensen T."/>
            <person name="Petersen C."/>
            <person name="Muurmann A.T."/>
            <person name="Christiansen J.V."/>
            <person name="Brundto M.L."/>
            <person name="Overgaard C.K."/>
            <person name="Boysen A.T."/>
            <person name="Wollenberg R.D."/>
            <person name="Larsen T.O."/>
            <person name="Sorensen J.L."/>
            <person name="Nielsen K.L."/>
            <person name="Sondergaard T.E."/>
        </authorList>
    </citation>
    <scope>NUCLEOTIDE SEQUENCE [LARGE SCALE GENOMIC DNA]</scope>
    <source>
        <strain evidence="2 3">AAU 773</strain>
    </source>
</reference>
<evidence type="ECO:0000313" key="2">
    <source>
        <dbReference type="EMBL" id="KAK8873879.1"/>
    </source>
</evidence>
<organism evidence="2 3">
    <name type="scientific">Apiospora arundinis</name>
    <dbReference type="NCBI Taxonomy" id="335852"/>
    <lineage>
        <taxon>Eukaryota</taxon>
        <taxon>Fungi</taxon>
        <taxon>Dikarya</taxon>
        <taxon>Ascomycota</taxon>
        <taxon>Pezizomycotina</taxon>
        <taxon>Sordariomycetes</taxon>
        <taxon>Xylariomycetidae</taxon>
        <taxon>Amphisphaeriales</taxon>
        <taxon>Apiosporaceae</taxon>
        <taxon>Apiospora</taxon>
    </lineage>
</organism>
<sequence length="106" mass="12164">MALSHKAPLSMGGGNFMRSPLASLPPVKLDSLTKWEQMKIHRKLAHMNNPSTANMEDSESKDEVFDKDDEEDEGHMPYDSSDERDHFDPGYYYYHHDFAASQDLDD</sequence>
<proteinExistence type="predicted"/>
<feature type="compositionally biased region" description="Acidic residues" evidence="1">
    <location>
        <begin position="56"/>
        <end position="73"/>
    </location>
</feature>